<dbReference type="InterPro" id="IPR051477">
    <property type="entry name" value="Expansin_CellWall"/>
</dbReference>
<dbReference type="RefSeq" id="XP_040782235.1">
    <property type="nucleotide sequence ID" value="XM_040919850.1"/>
</dbReference>
<dbReference type="Pfam" id="PF03330">
    <property type="entry name" value="DPBB_1"/>
    <property type="match status" value="1"/>
</dbReference>
<dbReference type="CDD" id="cd22191">
    <property type="entry name" value="DPBB_RlpA_EXP_N-like"/>
    <property type="match status" value="1"/>
</dbReference>
<evidence type="ECO:0000313" key="3">
    <source>
        <dbReference type="EMBL" id="KAF3771274.1"/>
    </source>
</evidence>
<evidence type="ECO:0000259" key="2">
    <source>
        <dbReference type="Pfam" id="PF03330"/>
    </source>
</evidence>
<gene>
    <name evidence="3" type="ORF">M406DRAFT_32430</name>
</gene>
<dbReference type="InterPro" id="IPR009009">
    <property type="entry name" value="RlpA-like_DPBB"/>
</dbReference>
<dbReference type="PANTHER" id="PTHR31836">
    <property type="match status" value="1"/>
</dbReference>
<dbReference type="EMBL" id="MU032344">
    <property type="protein sequence ID" value="KAF3771274.1"/>
    <property type="molecule type" value="Genomic_DNA"/>
</dbReference>
<organism evidence="3 4">
    <name type="scientific">Cryphonectria parasitica (strain ATCC 38755 / EP155)</name>
    <dbReference type="NCBI Taxonomy" id="660469"/>
    <lineage>
        <taxon>Eukaryota</taxon>
        <taxon>Fungi</taxon>
        <taxon>Dikarya</taxon>
        <taxon>Ascomycota</taxon>
        <taxon>Pezizomycotina</taxon>
        <taxon>Sordariomycetes</taxon>
        <taxon>Sordariomycetidae</taxon>
        <taxon>Diaporthales</taxon>
        <taxon>Cryphonectriaceae</taxon>
        <taxon>Cryphonectria-Endothia species complex</taxon>
        <taxon>Cryphonectria</taxon>
    </lineage>
</organism>
<dbReference type="GeneID" id="63836979"/>
<dbReference type="PANTHER" id="PTHR31836:SF28">
    <property type="entry name" value="SRCR DOMAIN-CONTAINING PROTEIN-RELATED"/>
    <property type="match status" value="1"/>
</dbReference>
<dbReference type="Gene3D" id="2.40.40.10">
    <property type="entry name" value="RlpA-like domain"/>
    <property type="match status" value="1"/>
</dbReference>
<dbReference type="OrthoDB" id="406505at2759"/>
<accession>A0A9P5CU35</accession>
<dbReference type="InterPro" id="IPR036908">
    <property type="entry name" value="RlpA-like_sf"/>
</dbReference>
<dbReference type="SUPFAM" id="SSF50685">
    <property type="entry name" value="Barwin-like endoglucanases"/>
    <property type="match status" value="1"/>
</dbReference>
<dbReference type="Proteomes" id="UP000803844">
    <property type="component" value="Unassembled WGS sequence"/>
</dbReference>
<name>A0A9P5CU35_CRYP1</name>
<proteinExistence type="predicted"/>
<comment type="caution">
    <text evidence="3">The sequence shown here is derived from an EMBL/GenBank/DDBJ whole genome shotgun (WGS) entry which is preliminary data.</text>
</comment>
<protein>
    <submittedName>
        <fullName evidence="3">Expansin-related</fullName>
    </submittedName>
</protein>
<dbReference type="AlphaFoldDB" id="A0A9P5CU35"/>
<evidence type="ECO:0000313" key="4">
    <source>
        <dbReference type="Proteomes" id="UP000803844"/>
    </source>
</evidence>
<feature type="non-terminal residue" evidence="3">
    <location>
        <position position="1"/>
    </location>
</feature>
<feature type="non-terminal residue" evidence="3">
    <location>
        <position position="111"/>
    </location>
</feature>
<keyword evidence="1" id="KW-0732">Signal</keyword>
<reference evidence="3" key="1">
    <citation type="journal article" date="2020" name="Phytopathology">
        <title>Genome sequence of the chestnut blight fungus Cryphonectria parasitica EP155: A fundamental resource for an archetypical invasive plant pathogen.</title>
        <authorList>
            <person name="Crouch J.A."/>
            <person name="Dawe A."/>
            <person name="Aerts A."/>
            <person name="Barry K."/>
            <person name="Churchill A.C.L."/>
            <person name="Grimwood J."/>
            <person name="Hillman B."/>
            <person name="Milgroom M.G."/>
            <person name="Pangilinan J."/>
            <person name="Smith M."/>
            <person name="Salamov A."/>
            <person name="Schmutz J."/>
            <person name="Yadav J."/>
            <person name="Grigoriev I.V."/>
            <person name="Nuss D."/>
        </authorList>
    </citation>
    <scope>NUCLEOTIDE SEQUENCE</scope>
    <source>
        <strain evidence="3">EP155</strain>
    </source>
</reference>
<keyword evidence="4" id="KW-1185">Reference proteome</keyword>
<evidence type="ECO:0000256" key="1">
    <source>
        <dbReference type="ARBA" id="ARBA00022729"/>
    </source>
</evidence>
<sequence length="111" mass="11234">AATLTSAVPLLQPRSNSGKMTYYAPGLGACGATNTNADMIVAVPSIVYGTYANPNSSPVCKKTVTITAGSTSVKAAITDRCAGCGASDIDVSPAVFKKFGDESLGKIAVTW</sequence>
<feature type="domain" description="RlpA-like protein double-psi beta-barrel" evidence="2">
    <location>
        <begin position="18"/>
        <end position="110"/>
    </location>
</feature>